<dbReference type="Pfam" id="PF00059">
    <property type="entry name" value="Lectin_C"/>
    <property type="match status" value="1"/>
</dbReference>
<keyword evidence="3" id="KW-0175">Coiled coil</keyword>
<accession>A0A8C7SAE8</accession>
<evidence type="ECO:0000313" key="6">
    <source>
        <dbReference type="Ensembl" id="ENSOMYP00000063309.2"/>
    </source>
</evidence>
<feature type="domain" description="C-type lectin" evidence="5">
    <location>
        <begin position="173"/>
        <end position="290"/>
    </location>
</feature>
<dbReference type="SMART" id="SM00034">
    <property type="entry name" value="CLECT"/>
    <property type="match status" value="1"/>
</dbReference>
<dbReference type="GO" id="GO:0030246">
    <property type="term" value="F:carbohydrate binding"/>
    <property type="evidence" value="ECO:0007669"/>
    <property type="project" value="UniProtKB-KW"/>
</dbReference>
<evidence type="ECO:0000313" key="7">
    <source>
        <dbReference type="Proteomes" id="UP000694395"/>
    </source>
</evidence>
<dbReference type="PROSITE" id="PS00615">
    <property type="entry name" value="C_TYPE_LECTIN_1"/>
    <property type="match status" value="1"/>
</dbReference>
<dbReference type="InterPro" id="IPR001304">
    <property type="entry name" value="C-type_lectin-like"/>
</dbReference>
<keyword evidence="2" id="KW-1015">Disulfide bond</keyword>
<dbReference type="InterPro" id="IPR050111">
    <property type="entry name" value="C-type_lectin/snaclec_domain"/>
</dbReference>
<evidence type="ECO:0000256" key="2">
    <source>
        <dbReference type="ARBA" id="ARBA00023157"/>
    </source>
</evidence>
<reference evidence="6" key="2">
    <citation type="submission" date="2025-08" db="UniProtKB">
        <authorList>
            <consortium name="Ensembl"/>
        </authorList>
    </citation>
    <scope>IDENTIFICATION</scope>
</reference>
<feature type="transmembrane region" description="Helical" evidence="4">
    <location>
        <begin position="75"/>
        <end position="96"/>
    </location>
</feature>
<dbReference type="Proteomes" id="UP000694395">
    <property type="component" value="Chromosome 12"/>
</dbReference>
<keyword evidence="4" id="KW-1133">Transmembrane helix</keyword>
<organism evidence="6 7">
    <name type="scientific">Oncorhynchus mykiss</name>
    <name type="common">Rainbow trout</name>
    <name type="synonym">Salmo gairdneri</name>
    <dbReference type="NCBI Taxonomy" id="8022"/>
    <lineage>
        <taxon>Eukaryota</taxon>
        <taxon>Metazoa</taxon>
        <taxon>Chordata</taxon>
        <taxon>Craniata</taxon>
        <taxon>Vertebrata</taxon>
        <taxon>Euteleostomi</taxon>
        <taxon>Actinopterygii</taxon>
        <taxon>Neopterygii</taxon>
        <taxon>Teleostei</taxon>
        <taxon>Protacanthopterygii</taxon>
        <taxon>Salmoniformes</taxon>
        <taxon>Salmonidae</taxon>
        <taxon>Salmoninae</taxon>
        <taxon>Oncorhynchus</taxon>
    </lineage>
</organism>
<keyword evidence="7" id="KW-1185">Reference proteome</keyword>
<dbReference type="CDD" id="cd03590">
    <property type="entry name" value="CLECT_DC-SIGN_like"/>
    <property type="match status" value="1"/>
</dbReference>
<keyword evidence="4" id="KW-0472">Membrane</keyword>
<evidence type="ECO:0000256" key="3">
    <source>
        <dbReference type="SAM" id="Coils"/>
    </source>
</evidence>
<evidence type="ECO:0000259" key="5">
    <source>
        <dbReference type="PROSITE" id="PS50041"/>
    </source>
</evidence>
<dbReference type="Gene3D" id="3.10.100.10">
    <property type="entry name" value="Mannose-Binding Protein A, subunit A"/>
    <property type="match status" value="1"/>
</dbReference>
<keyword evidence="1" id="KW-0430">Lectin</keyword>
<feature type="coiled-coil region" evidence="3">
    <location>
        <begin position="125"/>
        <end position="152"/>
    </location>
</feature>
<evidence type="ECO:0000256" key="4">
    <source>
        <dbReference type="SAM" id="Phobius"/>
    </source>
</evidence>
<dbReference type="PROSITE" id="PS50041">
    <property type="entry name" value="C_TYPE_LECTIN_2"/>
    <property type="match status" value="1"/>
</dbReference>
<dbReference type="AlphaFoldDB" id="A0A8C7SAE8"/>
<proteinExistence type="predicted"/>
<protein>
    <recommendedName>
        <fullName evidence="5">C-type lectin domain-containing protein</fullName>
    </recommendedName>
</protein>
<name>A0A8C7SAE8_ONCMY</name>
<keyword evidence="4" id="KW-0812">Transmembrane</keyword>
<gene>
    <name evidence="6" type="primary">LOC110537384</name>
</gene>
<evidence type="ECO:0000256" key="1">
    <source>
        <dbReference type="ARBA" id="ARBA00022734"/>
    </source>
</evidence>
<dbReference type="InterPro" id="IPR018378">
    <property type="entry name" value="C-type_lectin_CS"/>
</dbReference>
<sequence length="296" mass="33298">MKMKIKHGGDQVRKFTVYYVLNRNLVTPGLPRKGTGDITTTSPCMGQGKMKVQVSYVFPESSHGYVHLLSAGRSQWYLCAALCVTLTLSLSLLILMPSRFGSVDRKLSDLERSVSNLTESVSLHLSKLHEKVGNLETKLSDLKRSVLNMTERVSFHSSKLPKKVGCPDGWNLHNSSCYFFSAYQASWYTARDSCRSMDATLLILTDEEEWVFVNIMSVGRPFWLGLSDERTGEWEWVNESPYIMNRSKWMPGQPDNWAGHSIGGTEDCAHITSGKLNDNHCTVAYTFICKARPAPN</sequence>
<dbReference type="GeneTree" id="ENSGT00940000165297"/>
<dbReference type="InterPro" id="IPR033989">
    <property type="entry name" value="CD209-like_CTLD"/>
</dbReference>
<reference evidence="6" key="1">
    <citation type="submission" date="2020-07" db="EMBL/GenBank/DDBJ databases">
        <title>A long reads based de novo assembly of the rainbow trout Arlee double haploid line genome.</title>
        <authorList>
            <person name="Gao G."/>
            <person name="Palti Y."/>
        </authorList>
    </citation>
    <scope>NUCLEOTIDE SEQUENCE [LARGE SCALE GENOMIC DNA]</scope>
</reference>
<dbReference type="PANTHER" id="PTHR22803">
    <property type="entry name" value="MANNOSE, PHOSPHOLIPASE, LECTIN RECEPTOR RELATED"/>
    <property type="match status" value="1"/>
</dbReference>
<dbReference type="Ensembl" id="ENSOMYT00000068924.2">
    <property type="protein sequence ID" value="ENSOMYP00000063309.2"/>
    <property type="gene ID" value="ENSOMYG00000029302.2"/>
</dbReference>
<reference evidence="6" key="3">
    <citation type="submission" date="2025-09" db="UniProtKB">
        <authorList>
            <consortium name="Ensembl"/>
        </authorList>
    </citation>
    <scope>IDENTIFICATION</scope>
</reference>
<dbReference type="InterPro" id="IPR016187">
    <property type="entry name" value="CTDL_fold"/>
</dbReference>
<dbReference type="InterPro" id="IPR016186">
    <property type="entry name" value="C-type_lectin-like/link_sf"/>
</dbReference>
<dbReference type="SUPFAM" id="SSF56436">
    <property type="entry name" value="C-type lectin-like"/>
    <property type="match status" value="1"/>
</dbReference>